<keyword evidence="7 8" id="KW-0408">Iron</keyword>
<evidence type="ECO:0000313" key="12">
    <source>
        <dbReference type="EMBL" id="VDM35169.1"/>
    </source>
</evidence>
<dbReference type="GO" id="GO:0020037">
    <property type="term" value="F:heme binding"/>
    <property type="evidence" value="ECO:0007669"/>
    <property type="project" value="InterPro"/>
</dbReference>
<comment type="subcellular location">
    <subcellularLocation>
        <location evidence="1">Mitochondrion intermembrane space</location>
    </subcellularLocation>
</comment>
<dbReference type="InterPro" id="IPR009056">
    <property type="entry name" value="Cyt_c-like_dom"/>
</dbReference>
<reference evidence="14" key="1">
    <citation type="submission" date="2017-02" db="UniProtKB">
        <authorList>
            <consortium name="WormBaseParasite"/>
        </authorList>
    </citation>
    <scope>IDENTIFICATION</scope>
</reference>
<keyword evidence="10" id="KW-0679">Respiratory chain</keyword>
<evidence type="ECO:0000313" key="13">
    <source>
        <dbReference type="Proteomes" id="UP000274429"/>
    </source>
</evidence>
<evidence type="ECO:0000256" key="6">
    <source>
        <dbReference type="ARBA" id="ARBA00022982"/>
    </source>
</evidence>
<keyword evidence="5 8" id="KW-0479">Metal-binding</keyword>
<evidence type="ECO:0000256" key="8">
    <source>
        <dbReference type="PROSITE-ProRule" id="PRU00433"/>
    </source>
</evidence>
<dbReference type="GO" id="GO:0005758">
    <property type="term" value="C:mitochondrial intermembrane space"/>
    <property type="evidence" value="ECO:0007669"/>
    <property type="project" value="UniProtKB-SubCell"/>
</dbReference>
<keyword evidence="3 10" id="KW-0813">Transport</keyword>
<evidence type="ECO:0000256" key="3">
    <source>
        <dbReference type="ARBA" id="ARBA00022448"/>
    </source>
</evidence>
<dbReference type="WBParaSite" id="TTAC_0001020401-mRNA-1">
    <property type="protein sequence ID" value="TTAC_0001020401-mRNA-1"/>
    <property type="gene ID" value="TTAC_0001020401"/>
</dbReference>
<dbReference type="GO" id="GO:0046872">
    <property type="term" value="F:metal ion binding"/>
    <property type="evidence" value="ECO:0007669"/>
    <property type="project" value="UniProtKB-KW"/>
</dbReference>
<dbReference type="Gene3D" id="1.10.760.10">
    <property type="entry name" value="Cytochrome c-like domain"/>
    <property type="match status" value="1"/>
</dbReference>
<name>A0A0R3X9H9_HYDTA</name>
<keyword evidence="10" id="KW-0496">Mitochondrion</keyword>
<dbReference type="GO" id="GO:0009055">
    <property type="term" value="F:electron transfer activity"/>
    <property type="evidence" value="ECO:0007669"/>
    <property type="project" value="InterPro"/>
</dbReference>
<dbReference type="InterPro" id="IPR036909">
    <property type="entry name" value="Cyt_c-like_dom_sf"/>
</dbReference>
<comment type="PTM">
    <text evidence="10">Binds 1 heme group per subunit.</text>
</comment>
<comment type="similarity">
    <text evidence="2 9">Belongs to the cytochrome c family.</text>
</comment>
<dbReference type="InterPro" id="IPR002327">
    <property type="entry name" value="Cyt_c_1A/1B"/>
</dbReference>
<dbReference type="SUPFAM" id="SSF46626">
    <property type="entry name" value="Cytochrome c"/>
    <property type="match status" value="1"/>
</dbReference>
<keyword evidence="6 10" id="KW-0249">Electron transport</keyword>
<evidence type="ECO:0000256" key="5">
    <source>
        <dbReference type="ARBA" id="ARBA00022723"/>
    </source>
</evidence>
<sequence>VFEVDDFDEEIVATGANWPLALGGLDDAFRNRKRQKKGRGGHDYVSQNILSHLGTLAMSGDVQKGKKLFVQRCSQCHTVDKGGVHKTGPNLHGMFGRQTGQSPGYDYTAANKNKGVIWSEETLDEYLINPKKFIPGTKMIFVGLKKESDRADLIAYLKEATK</sequence>
<organism evidence="14">
    <name type="scientific">Hydatigena taeniaeformis</name>
    <name type="common">Feline tapeworm</name>
    <name type="synonym">Taenia taeniaeformis</name>
    <dbReference type="NCBI Taxonomy" id="6205"/>
    <lineage>
        <taxon>Eukaryota</taxon>
        <taxon>Metazoa</taxon>
        <taxon>Spiralia</taxon>
        <taxon>Lophotrochozoa</taxon>
        <taxon>Platyhelminthes</taxon>
        <taxon>Cestoda</taxon>
        <taxon>Eucestoda</taxon>
        <taxon>Cyclophyllidea</taxon>
        <taxon>Taeniidae</taxon>
        <taxon>Hydatigera</taxon>
    </lineage>
</organism>
<dbReference type="Proteomes" id="UP000274429">
    <property type="component" value="Unassembled WGS sequence"/>
</dbReference>
<comment type="function">
    <text evidence="10">Electron carrier protein. The oxidized form of the cytochrome c heme group can accept an electron from the heme group of the cytochrome c1 subunit of cytochrome reductase. Cytochrome c then transfers this electron to the cytochrome oxidase complex, the final protein carrier in the mitochondrial electron-transport chain.</text>
</comment>
<dbReference type="OrthoDB" id="449280at2759"/>
<keyword evidence="4 8" id="KW-0349">Heme</keyword>
<proteinExistence type="inferred from homology"/>
<dbReference type="Pfam" id="PF00034">
    <property type="entry name" value="Cytochrom_C"/>
    <property type="match status" value="1"/>
</dbReference>
<feature type="domain" description="Cytochrome c" evidence="11">
    <location>
        <begin position="60"/>
        <end position="161"/>
    </location>
</feature>
<evidence type="ECO:0000256" key="7">
    <source>
        <dbReference type="ARBA" id="ARBA00023004"/>
    </source>
</evidence>
<keyword evidence="13" id="KW-1185">Reference proteome</keyword>
<dbReference type="PANTHER" id="PTHR11961">
    <property type="entry name" value="CYTOCHROME C"/>
    <property type="match status" value="1"/>
</dbReference>
<protein>
    <submittedName>
        <fullName evidence="14">Cytochrome c domain-containing protein</fullName>
    </submittedName>
</protein>
<accession>A0A0R3X9H9</accession>
<reference evidence="12 13" key="2">
    <citation type="submission" date="2018-11" db="EMBL/GenBank/DDBJ databases">
        <authorList>
            <consortium name="Pathogen Informatics"/>
        </authorList>
    </citation>
    <scope>NUCLEOTIDE SEQUENCE [LARGE SCALE GENOMIC DNA]</scope>
</reference>
<evidence type="ECO:0000313" key="14">
    <source>
        <dbReference type="WBParaSite" id="TTAC_0001020401-mRNA-1"/>
    </source>
</evidence>
<evidence type="ECO:0000256" key="1">
    <source>
        <dbReference type="ARBA" id="ARBA00004569"/>
    </source>
</evidence>
<dbReference type="PROSITE" id="PS51007">
    <property type="entry name" value="CYTC"/>
    <property type="match status" value="1"/>
</dbReference>
<dbReference type="PRINTS" id="PR00604">
    <property type="entry name" value="CYTCHRMECIAB"/>
</dbReference>
<dbReference type="EMBL" id="UYWX01021406">
    <property type="protein sequence ID" value="VDM35169.1"/>
    <property type="molecule type" value="Genomic_DNA"/>
</dbReference>
<dbReference type="STRING" id="6205.A0A0R3X9H9"/>
<gene>
    <name evidence="12" type="ORF">TTAC_LOCUS10189</name>
</gene>
<dbReference type="FunFam" id="1.10.760.10:FF:000001">
    <property type="entry name" value="Cytochrome c iso-1"/>
    <property type="match status" value="1"/>
</dbReference>
<dbReference type="AlphaFoldDB" id="A0A0R3X9H9"/>
<evidence type="ECO:0000259" key="11">
    <source>
        <dbReference type="PROSITE" id="PS51007"/>
    </source>
</evidence>
<evidence type="ECO:0000256" key="9">
    <source>
        <dbReference type="RuleBase" id="RU004426"/>
    </source>
</evidence>
<evidence type="ECO:0000256" key="4">
    <source>
        <dbReference type="ARBA" id="ARBA00022617"/>
    </source>
</evidence>
<evidence type="ECO:0000256" key="10">
    <source>
        <dbReference type="RuleBase" id="RU004427"/>
    </source>
</evidence>
<evidence type="ECO:0000256" key="2">
    <source>
        <dbReference type="ARBA" id="ARBA00006488"/>
    </source>
</evidence>